<dbReference type="Proteomes" id="UP000006222">
    <property type="component" value="Unassembled WGS sequence"/>
</dbReference>
<accession>F2ARJ6</accession>
<evidence type="ECO:0000313" key="2">
    <source>
        <dbReference type="Proteomes" id="UP000006222"/>
    </source>
</evidence>
<protein>
    <submittedName>
        <fullName evidence="1">Uncharacterized protein</fullName>
    </submittedName>
</protein>
<sequence>MTLATNSDLDASVPIACDRKLTAHVLVCWRSRRDSSSPIVEAANFEADAFHR</sequence>
<organism evidence="1 2">
    <name type="scientific">Rhodopirellula baltica WH47</name>
    <dbReference type="NCBI Taxonomy" id="991778"/>
    <lineage>
        <taxon>Bacteria</taxon>
        <taxon>Pseudomonadati</taxon>
        <taxon>Planctomycetota</taxon>
        <taxon>Planctomycetia</taxon>
        <taxon>Pirellulales</taxon>
        <taxon>Pirellulaceae</taxon>
        <taxon>Rhodopirellula</taxon>
    </lineage>
</organism>
<gene>
    <name evidence="1" type="ORF">RBWH47_01898</name>
</gene>
<name>F2ARJ6_RHOBT</name>
<dbReference type="EMBL" id="AFAR01000127">
    <property type="protein sequence ID" value="EGF27709.1"/>
    <property type="molecule type" value="Genomic_DNA"/>
</dbReference>
<evidence type="ECO:0000313" key="1">
    <source>
        <dbReference type="EMBL" id="EGF27709.1"/>
    </source>
</evidence>
<reference evidence="1 2" key="1">
    <citation type="journal article" date="2013" name="Mar. Genomics">
        <title>Expression of sulfatases in Rhodopirellula baltica and the diversity of sulfatases in the genus Rhodopirellula.</title>
        <authorList>
            <person name="Wegner C.E."/>
            <person name="Richter-Heitmann T."/>
            <person name="Klindworth A."/>
            <person name="Klockow C."/>
            <person name="Richter M."/>
            <person name="Achstetter T."/>
            <person name="Glockner F.O."/>
            <person name="Harder J."/>
        </authorList>
    </citation>
    <scope>NUCLEOTIDE SEQUENCE [LARGE SCALE GENOMIC DNA]</scope>
    <source>
        <strain evidence="1 2">WH47</strain>
    </source>
</reference>
<comment type="caution">
    <text evidence="1">The sequence shown here is derived from an EMBL/GenBank/DDBJ whole genome shotgun (WGS) entry which is preliminary data.</text>
</comment>
<dbReference type="AlphaFoldDB" id="F2ARJ6"/>
<proteinExistence type="predicted"/>